<evidence type="ECO:0000259" key="2">
    <source>
        <dbReference type="Pfam" id="PF13205"/>
    </source>
</evidence>
<dbReference type="Proteomes" id="UP000000238">
    <property type="component" value="Chromosome"/>
</dbReference>
<dbReference type="OrthoDB" id="5477453at2"/>
<dbReference type="InterPro" id="IPR032812">
    <property type="entry name" value="SbsA_Ig"/>
</dbReference>
<evidence type="ECO:0000313" key="4">
    <source>
        <dbReference type="Proteomes" id="UP000000238"/>
    </source>
</evidence>
<dbReference type="KEGG" id="hch:HCH_04988"/>
<dbReference type="Pfam" id="PF13205">
    <property type="entry name" value="Big_5"/>
    <property type="match status" value="1"/>
</dbReference>
<dbReference type="PROSITE" id="PS51257">
    <property type="entry name" value="PROKAR_LIPOPROTEIN"/>
    <property type="match status" value="1"/>
</dbReference>
<dbReference type="SUPFAM" id="SSF53474">
    <property type="entry name" value="alpha/beta-Hydrolases"/>
    <property type="match status" value="1"/>
</dbReference>
<dbReference type="eggNOG" id="COG1073">
    <property type="taxonomic scope" value="Bacteria"/>
</dbReference>
<proteinExistence type="predicted"/>
<name>Q2SCE6_HAHCH</name>
<dbReference type="STRING" id="349521.HCH_04988"/>
<protein>
    <recommendedName>
        <fullName evidence="2">SbsA Ig-like domain-containing protein</fullName>
    </recommendedName>
</protein>
<evidence type="ECO:0000313" key="3">
    <source>
        <dbReference type="EMBL" id="ABC31678.1"/>
    </source>
</evidence>
<reference evidence="3 4" key="1">
    <citation type="journal article" date="2005" name="Nucleic Acids Res.">
        <title>Genomic blueprint of Hahella chejuensis, a marine microbe producing an algicidal agent.</title>
        <authorList>
            <person name="Jeong H."/>
            <person name="Yim J.H."/>
            <person name="Lee C."/>
            <person name="Choi S.-H."/>
            <person name="Park Y.K."/>
            <person name="Yoon S.H."/>
            <person name="Hur C.-G."/>
            <person name="Kang H.-Y."/>
            <person name="Kim D."/>
            <person name="Lee H.H."/>
            <person name="Park K.H."/>
            <person name="Park S.-H."/>
            <person name="Park H.-S."/>
            <person name="Lee H.K."/>
            <person name="Oh T.K."/>
            <person name="Kim J.F."/>
        </authorList>
    </citation>
    <scope>NUCLEOTIDE SEQUENCE [LARGE SCALE GENOMIC DNA]</scope>
    <source>
        <strain evidence="3 4">KCTC 2396</strain>
    </source>
</reference>
<organism evidence="3 4">
    <name type="scientific">Hahella chejuensis (strain KCTC 2396)</name>
    <dbReference type="NCBI Taxonomy" id="349521"/>
    <lineage>
        <taxon>Bacteria</taxon>
        <taxon>Pseudomonadati</taxon>
        <taxon>Pseudomonadota</taxon>
        <taxon>Gammaproteobacteria</taxon>
        <taxon>Oceanospirillales</taxon>
        <taxon>Hahellaceae</taxon>
        <taxon>Hahella</taxon>
    </lineage>
</organism>
<dbReference type="Gene3D" id="3.40.50.1820">
    <property type="entry name" value="alpha/beta hydrolase"/>
    <property type="match status" value="1"/>
</dbReference>
<accession>Q2SCE6</accession>
<dbReference type="InterPro" id="IPR029058">
    <property type="entry name" value="AB_hydrolase_fold"/>
</dbReference>
<feature type="domain" description="SbsA Ig-like" evidence="2">
    <location>
        <begin position="183"/>
        <end position="236"/>
    </location>
</feature>
<keyword evidence="1" id="KW-0732">Signal</keyword>
<sequence length="1045" mass="107715">MFKKTFLSLAVASAVTLSGCGGGGGGNANAGAQNEYDGDLPDSLEGQFEGRTWPLFNPVASLVPVPNDLLLDQTAADGTFSDSTANPVLAALGSLSGASTIAPIDISFSGELDGDSLSTDSFISSDGSLVPNPNQNVFLLELAYASREPIQGLSISEPPTIPLAAGALLAAAESDPATAAAILGAAIADAPAIKASVIELSGASTLRIQPTKPLKPKTRYLVIVTNEVEDATGQAITMDPNYYLLTGSGNLPSSQLEPVRTIINSFWEPVAQSYFALNNTTRSALSMNPLSASNIALTYSFTTSGDEKVMEYIANPAEWFSDQLTGFIRISAAKAVVESGTSVDSDSDVDYSDIKIAADGAVAAFPTAAQKAAFTPIFDSPPCNDKSGAEAIGCASAVLASSFSALLPTPQARTVTNTSSSVHVNLISALTSSFLDGSNEIEPLVSQGTITVPYYLGVPTDSDGTPIQSSAWTANKTLADTLNTTFSSAGLALPQGDTSTREATSSVVNYVFPFPQQVDALPIPWLAIYPDNTSACPKPLKTVIFQHGITTDRSAALSVGTALAEKCFATIAIDQVVHGVAPASTAKKLGLAATLLAAGQESGLPASLAPNDENNQAVVDKILNLGTVMATLKVDAAAAQTTINNVVAGGSSGDTELDKAIRALASFENTVANAGSTIPGIAHTDNERHFDYTSNAAQQAVAMNFDPDSASGSSGSLFINLTGFINSRDKNRQGVIDLLNLRQTISSIDLDGPSGGLYAAGDLDNNNVFFMGHSLGTLIGTPFVSVANSTPMDNIKAAVLLTPSSGIVRMLENSPSFAPTIIGGLSAAGIAQGTTSYETFLGVFQAALDAVDPISFADNLNTSINYSGNYQTSADDTGVLMIELAGRPDVNGNAQIGYVSDQTNVIETETTQLTTGFGTPYPDLLSGVDKLAEQMGATNTLDAAAPSGSPDTLISRLSYGSHAMYVLPIVSSSEASSYPDVAAETARRQASFAEGVTESVAFFTLGGEISSAAVDTTAALAGETTGLETEADYQARTNKQLNLSN</sequence>
<dbReference type="RefSeq" id="WP_011398743.1">
    <property type="nucleotide sequence ID" value="NC_007645.1"/>
</dbReference>
<keyword evidence="4" id="KW-1185">Reference proteome</keyword>
<gene>
    <name evidence="3" type="ordered locus">HCH_04988</name>
</gene>
<evidence type="ECO:0000256" key="1">
    <source>
        <dbReference type="ARBA" id="ARBA00022729"/>
    </source>
</evidence>
<dbReference type="EMBL" id="CP000155">
    <property type="protein sequence ID" value="ABC31678.1"/>
    <property type="molecule type" value="Genomic_DNA"/>
</dbReference>
<dbReference type="AlphaFoldDB" id="Q2SCE6"/>
<dbReference type="HOGENOM" id="CLU_010857_0_0_6"/>